<dbReference type="GO" id="GO:0009897">
    <property type="term" value="C:external side of plasma membrane"/>
    <property type="evidence" value="ECO:0007669"/>
    <property type="project" value="TreeGrafter"/>
</dbReference>
<proteinExistence type="predicted"/>
<dbReference type="GO" id="GO:0008305">
    <property type="term" value="C:integrin complex"/>
    <property type="evidence" value="ECO:0007669"/>
    <property type="project" value="TreeGrafter"/>
</dbReference>
<dbReference type="GO" id="GO:0098609">
    <property type="term" value="P:cell-cell adhesion"/>
    <property type="evidence" value="ECO:0007669"/>
    <property type="project" value="TreeGrafter"/>
</dbReference>
<protein>
    <submittedName>
        <fullName evidence="1">Uncharacterized protein</fullName>
    </submittedName>
</protein>
<organism evidence="1 2">
    <name type="scientific">Allacma fusca</name>
    <dbReference type="NCBI Taxonomy" id="39272"/>
    <lineage>
        <taxon>Eukaryota</taxon>
        <taxon>Metazoa</taxon>
        <taxon>Ecdysozoa</taxon>
        <taxon>Arthropoda</taxon>
        <taxon>Hexapoda</taxon>
        <taxon>Collembola</taxon>
        <taxon>Symphypleona</taxon>
        <taxon>Sminthuridae</taxon>
        <taxon>Allacma</taxon>
    </lineage>
</organism>
<reference evidence="1" key="1">
    <citation type="submission" date="2021-06" db="EMBL/GenBank/DDBJ databases">
        <authorList>
            <person name="Hodson N. C."/>
            <person name="Mongue J. A."/>
            <person name="Jaron S. K."/>
        </authorList>
    </citation>
    <scope>NUCLEOTIDE SEQUENCE</scope>
</reference>
<evidence type="ECO:0000313" key="1">
    <source>
        <dbReference type="EMBL" id="CAG7719790.1"/>
    </source>
</evidence>
<dbReference type="PANTHER" id="PTHR23220">
    <property type="entry name" value="INTEGRIN ALPHA"/>
    <property type="match status" value="1"/>
</dbReference>
<keyword evidence="2" id="KW-1185">Reference proteome</keyword>
<comment type="caution">
    <text evidence="1">The sequence shown here is derived from an EMBL/GenBank/DDBJ whole genome shotgun (WGS) entry which is preliminary data.</text>
</comment>
<dbReference type="GO" id="GO:0033627">
    <property type="term" value="P:cell adhesion mediated by integrin"/>
    <property type="evidence" value="ECO:0007669"/>
    <property type="project" value="TreeGrafter"/>
</dbReference>
<accession>A0A8J2NZ91</accession>
<dbReference type="GO" id="GO:0007160">
    <property type="term" value="P:cell-matrix adhesion"/>
    <property type="evidence" value="ECO:0007669"/>
    <property type="project" value="TreeGrafter"/>
</dbReference>
<dbReference type="Proteomes" id="UP000708208">
    <property type="component" value="Unassembled WGS sequence"/>
</dbReference>
<sequence>MHEGFSDSNSSFFGYTTSLAQGSAGTNSGWVFVGAPKSNVPISRPGKSKGTYFEPGVIWRCNLGPIVQNCEILHFLDQYCKDRLTKNSDDFGECNSNFMGGSLVFDKNVLVACAPNWHRVRKGSNWGLRMDGACYWMKQDAALSPNLVAELANQKGSSQRGTLIPFQDAHYSKGETSTWSKNSGNFLRWYFGQSGFSVHVTNTSDIVLGAVGTHIGRGSMLKVLKSDYKSWGLTNLETFKKLPSKPRLFLLEREPGGLSQVPTAACLLLTFKLNWDSRGSKNLIHRLSLLHIQAKSVREYPRDSF</sequence>
<dbReference type="AlphaFoldDB" id="A0A8J2NZ91"/>
<dbReference type="PANTHER" id="PTHR23220:SF83">
    <property type="entry name" value="INTEGRIN ALPHA-PS3-RELATED"/>
    <property type="match status" value="1"/>
</dbReference>
<gene>
    <name evidence="1" type="ORF">AFUS01_LOCUS9096</name>
</gene>
<evidence type="ECO:0000313" key="2">
    <source>
        <dbReference type="Proteomes" id="UP000708208"/>
    </source>
</evidence>
<dbReference type="GO" id="GO:0005178">
    <property type="term" value="F:integrin binding"/>
    <property type="evidence" value="ECO:0007669"/>
    <property type="project" value="TreeGrafter"/>
</dbReference>
<name>A0A8J2NZ91_9HEXA</name>
<dbReference type="EMBL" id="CAJVCH010064571">
    <property type="protein sequence ID" value="CAG7719790.1"/>
    <property type="molecule type" value="Genomic_DNA"/>
</dbReference>
<dbReference type="GO" id="GO:0007229">
    <property type="term" value="P:integrin-mediated signaling pathway"/>
    <property type="evidence" value="ECO:0007669"/>
    <property type="project" value="TreeGrafter"/>
</dbReference>